<sequence>MEENRSQAPEKAGFEQPRNVCRGVFFTVLLLLFCSAFPPAVPLFAEPPSYTLAAYPTNDPKKVYDALKPLADYISAETGWTVRMVVTRNYEEIIHRLTDGTVDIAMLSAASYVRFGPSIPGLSYVATYMEMEGTAPSPFYHSVILCLADSSVTDISGLKGKNFAFTDRYSTSGYIVPLLLFRDRGIVPDSFFGKTFFVGKHDAVIEALKARSVEGGAVSSGTLANAEAVEGNIFRVLASSEPIPLDAIAAGKRVPQEHVKLLQEVLRRLPPDSAPVEAVRVHLKWPAAGFAVLGDSFYDPLRRALGISSGD</sequence>
<dbReference type="NCBIfam" id="TIGR01098">
    <property type="entry name" value="3A0109s03R"/>
    <property type="match status" value="1"/>
</dbReference>
<dbReference type="Gene3D" id="3.40.190.10">
    <property type="entry name" value="Periplasmic binding protein-like II"/>
    <property type="match status" value="2"/>
</dbReference>
<dbReference type="Pfam" id="PF12974">
    <property type="entry name" value="Phosphonate-bd"/>
    <property type="match status" value="1"/>
</dbReference>
<keyword evidence="2" id="KW-1133">Transmembrane helix</keyword>
<dbReference type="SUPFAM" id="SSF53850">
    <property type="entry name" value="Periplasmic binding protein-like II"/>
    <property type="match status" value="1"/>
</dbReference>
<comment type="caution">
    <text evidence="3">The sequence shown here is derived from an EMBL/GenBank/DDBJ whole genome shotgun (WGS) entry which is preliminary data.</text>
</comment>
<reference evidence="3" key="1">
    <citation type="submission" date="2019-08" db="EMBL/GenBank/DDBJ databases">
        <authorList>
            <person name="Kucharzyk K."/>
            <person name="Murdoch R.W."/>
            <person name="Higgins S."/>
            <person name="Loffler F."/>
        </authorList>
    </citation>
    <scope>NUCLEOTIDE SEQUENCE</scope>
</reference>
<dbReference type="GO" id="GO:0055085">
    <property type="term" value="P:transmembrane transport"/>
    <property type="evidence" value="ECO:0007669"/>
    <property type="project" value="InterPro"/>
</dbReference>
<name>A0A644VSZ4_9ZZZZ</name>
<keyword evidence="2" id="KW-0812">Transmembrane</keyword>
<dbReference type="PANTHER" id="PTHR35841:SF1">
    <property type="entry name" value="PHOSPHONATES-BINDING PERIPLASMIC PROTEIN"/>
    <property type="match status" value="1"/>
</dbReference>
<dbReference type="GO" id="GO:0043190">
    <property type="term" value="C:ATP-binding cassette (ABC) transporter complex"/>
    <property type="evidence" value="ECO:0007669"/>
    <property type="project" value="InterPro"/>
</dbReference>
<proteinExistence type="predicted"/>
<evidence type="ECO:0000256" key="1">
    <source>
        <dbReference type="ARBA" id="ARBA00022729"/>
    </source>
</evidence>
<dbReference type="EMBL" id="VSSQ01000424">
    <property type="protein sequence ID" value="MPL94330.1"/>
    <property type="molecule type" value="Genomic_DNA"/>
</dbReference>
<evidence type="ECO:0000256" key="2">
    <source>
        <dbReference type="SAM" id="Phobius"/>
    </source>
</evidence>
<protein>
    <recommendedName>
        <fullName evidence="4">Phosphate-import protein PhnD</fullName>
    </recommendedName>
</protein>
<dbReference type="AlphaFoldDB" id="A0A644VSZ4"/>
<keyword evidence="2" id="KW-0472">Membrane</keyword>
<dbReference type="PANTHER" id="PTHR35841">
    <property type="entry name" value="PHOSPHONATES-BINDING PERIPLASMIC PROTEIN"/>
    <property type="match status" value="1"/>
</dbReference>
<evidence type="ECO:0000313" key="3">
    <source>
        <dbReference type="EMBL" id="MPL94330.1"/>
    </source>
</evidence>
<organism evidence="3">
    <name type="scientific">bioreactor metagenome</name>
    <dbReference type="NCBI Taxonomy" id="1076179"/>
    <lineage>
        <taxon>unclassified sequences</taxon>
        <taxon>metagenomes</taxon>
        <taxon>ecological metagenomes</taxon>
    </lineage>
</organism>
<dbReference type="CDD" id="cd01071">
    <property type="entry name" value="PBP2_PhnD_like"/>
    <property type="match status" value="1"/>
</dbReference>
<dbReference type="InterPro" id="IPR005770">
    <property type="entry name" value="PhnD"/>
</dbReference>
<accession>A0A644VSZ4</accession>
<feature type="transmembrane region" description="Helical" evidence="2">
    <location>
        <begin position="20"/>
        <end position="41"/>
    </location>
</feature>
<gene>
    <name evidence="3" type="ORF">SDC9_40483</name>
</gene>
<evidence type="ECO:0008006" key="4">
    <source>
        <dbReference type="Google" id="ProtNLM"/>
    </source>
</evidence>
<keyword evidence="1" id="KW-0732">Signal</keyword>